<evidence type="ECO:0000313" key="2">
    <source>
        <dbReference type="Proteomes" id="UP000243579"/>
    </source>
</evidence>
<evidence type="ECO:0000313" key="1">
    <source>
        <dbReference type="EMBL" id="OQS01601.1"/>
    </source>
</evidence>
<accession>A0A1V9ZUG3</accession>
<protein>
    <submittedName>
        <fullName evidence="1">Uncharacterized protein</fullName>
    </submittedName>
</protein>
<dbReference type="Proteomes" id="UP000243579">
    <property type="component" value="Unassembled WGS sequence"/>
</dbReference>
<comment type="caution">
    <text evidence="1">The sequence shown here is derived from an EMBL/GenBank/DDBJ whole genome shotgun (WGS) entry which is preliminary data.</text>
</comment>
<dbReference type="EMBL" id="JNBR01000005">
    <property type="protein sequence ID" value="OQS01601.1"/>
    <property type="molecule type" value="Genomic_DNA"/>
</dbReference>
<dbReference type="OrthoDB" id="285308at2759"/>
<dbReference type="AlphaFoldDB" id="A0A1V9ZUG3"/>
<keyword evidence="2" id="KW-1185">Reference proteome</keyword>
<sequence length="62" mass="6842">MDIPACYDALQEALKGKRPKQLVEAIDQHLATANATNDQPKKLQFLCVDCKQEGLAPSTEDQ</sequence>
<name>A0A1V9ZUG3_ACHHY</name>
<reference evidence="1 2" key="1">
    <citation type="journal article" date="2014" name="Genome Biol. Evol.">
        <title>The secreted proteins of Achlya hypogyna and Thraustotheca clavata identify the ancestral oomycete secretome and reveal gene acquisitions by horizontal gene transfer.</title>
        <authorList>
            <person name="Misner I."/>
            <person name="Blouin N."/>
            <person name="Leonard G."/>
            <person name="Richards T.A."/>
            <person name="Lane C.E."/>
        </authorList>
    </citation>
    <scope>NUCLEOTIDE SEQUENCE [LARGE SCALE GENOMIC DNA]</scope>
    <source>
        <strain evidence="1 2">ATCC 48635</strain>
    </source>
</reference>
<proteinExistence type="predicted"/>
<gene>
    <name evidence="1" type="ORF">ACHHYP_00610</name>
</gene>
<organism evidence="1 2">
    <name type="scientific">Achlya hypogyna</name>
    <name type="common">Oomycete</name>
    <name type="synonym">Protoachlya hypogyna</name>
    <dbReference type="NCBI Taxonomy" id="1202772"/>
    <lineage>
        <taxon>Eukaryota</taxon>
        <taxon>Sar</taxon>
        <taxon>Stramenopiles</taxon>
        <taxon>Oomycota</taxon>
        <taxon>Saprolegniomycetes</taxon>
        <taxon>Saprolegniales</taxon>
        <taxon>Achlyaceae</taxon>
        <taxon>Achlya</taxon>
    </lineage>
</organism>
<dbReference type="STRING" id="1202772.A0A1V9ZUG3"/>